<accession>A0A840MGE1</accession>
<feature type="transmembrane region" description="Helical" evidence="5">
    <location>
        <begin position="112"/>
        <end position="134"/>
    </location>
</feature>
<dbReference type="InterPro" id="IPR008217">
    <property type="entry name" value="Ccc1_fam"/>
</dbReference>
<keyword evidence="4 5" id="KW-0472">Membrane</keyword>
<proteinExistence type="predicted"/>
<feature type="transmembrane region" description="Helical" evidence="5">
    <location>
        <begin position="276"/>
        <end position="294"/>
    </location>
</feature>
<comment type="caution">
    <text evidence="6">The sequence shown here is derived from an EMBL/GenBank/DDBJ whole genome shotgun (WGS) entry which is preliminary data.</text>
</comment>
<evidence type="ECO:0000313" key="6">
    <source>
        <dbReference type="EMBL" id="MBB5017470.1"/>
    </source>
</evidence>
<gene>
    <name evidence="6" type="ORF">HNQ59_000734</name>
</gene>
<dbReference type="Proteomes" id="UP000575898">
    <property type="component" value="Unassembled WGS sequence"/>
</dbReference>
<protein>
    <submittedName>
        <fullName evidence="6">Uncharacterized protein</fullName>
    </submittedName>
</protein>
<dbReference type="AlphaFoldDB" id="A0A840MGE1"/>
<keyword evidence="7" id="KW-1185">Reference proteome</keyword>
<reference evidence="6 7" key="1">
    <citation type="submission" date="2020-08" db="EMBL/GenBank/DDBJ databases">
        <title>Genomic Encyclopedia of Type Strains, Phase IV (KMG-IV): sequencing the most valuable type-strain genomes for metagenomic binning, comparative biology and taxonomic classification.</title>
        <authorList>
            <person name="Goeker M."/>
        </authorList>
    </citation>
    <scope>NUCLEOTIDE SEQUENCE [LARGE SCALE GENOMIC DNA]</scope>
    <source>
        <strain evidence="6 7">DSM 27165</strain>
    </source>
</reference>
<evidence type="ECO:0000256" key="4">
    <source>
        <dbReference type="ARBA" id="ARBA00023136"/>
    </source>
</evidence>
<dbReference type="Pfam" id="PF01988">
    <property type="entry name" value="VIT1"/>
    <property type="match status" value="1"/>
</dbReference>
<feature type="transmembrane region" description="Helical" evidence="5">
    <location>
        <begin position="222"/>
        <end position="241"/>
    </location>
</feature>
<dbReference type="GO" id="GO:0030026">
    <property type="term" value="P:intracellular manganese ion homeostasis"/>
    <property type="evidence" value="ECO:0007669"/>
    <property type="project" value="InterPro"/>
</dbReference>
<evidence type="ECO:0000256" key="5">
    <source>
        <dbReference type="SAM" id="Phobius"/>
    </source>
</evidence>
<keyword evidence="3 5" id="KW-1133">Transmembrane helix</keyword>
<evidence type="ECO:0000256" key="3">
    <source>
        <dbReference type="ARBA" id="ARBA00022989"/>
    </source>
</evidence>
<feature type="transmembrane region" description="Helical" evidence="5">
    <location>
        <begin position="85"/>
        <end position="106"/>
    </location>
</feature>
<evidence type="ECO:0000256" key="2">
    <source>
        <dbReference type="ARBA" id="ARBA00022692"/>
    </source>
</evidence>
<dbReference type="RefSeq" id="WP_184035292.1">
    <property type="nucleotide sequence ID" value="NZ_JACHHY010000003.1"/>
</dbReference>
<keyword evidence="2 5" id="KW-0812">Transmembrane</keyword>
<evidence type="ECO:0000256" key="1">
    <source>
        <dbReference type="ARBA" id="ARBA00004127"/>
    </source>
</evidence>
<dbReference type="GO" id="GO:0012505">
    <property type="term" value="C:endomembrane system"/>
    <property type="evidence" value="ECO:0007669"/>
    <property type="project" value="UniProtKB-SubCell"/>
</dbReference>
<sequence length="298" mass="31879">MTMQTNFSDATWLYRRLSDAVSGTPTQVLLLDLARHASDQACAPTVSARWLAGLSRWINPWWLRHWYARHGVRGLEVFRPDVRPWLAAVWAGIQSGVLVFMCVLAGGVGAGFAIAALFLLGLIGLMLGCVWQGVSRYMTAHARWAGQQAELALQHADPAQYPPEGATTLELIAIARGLAPDKAHRLAQAIRHAPDAILTPDLCRVLCLVEPSLPTPLSQAGGAMLGTVAGFLPGMLCLGAGPSLGWALLAYLLSGVGLVGLAIRHGGHRLMGISRLVGGAVLLSGLVFLLAWTLRHVW</sequence>
<dbReference type="EMBL" id="JACHHY010000003">
    <property type="protein sequence ID" value="MBB5017470.1"/>
    <property type="molecule type" value="Genomic_DNA"/>
</dbReference>
<comment type="subcellular location">
    <subcellularLocation>
        <location evidence="1">Endomembrane system</location>
        <topology evidence="1">Multi-pass membrane protein</topology>
    </subcellularLocation>
</comment>
<evidence type="ECO:0000313" key="7">
    <source>
        <dbReference type="Proteomes" id="UP000575898"/>
    </source>
</evidence>
<organism evidence="6 7">
    <name type="scientific">Chitinivorax tropicus</name>
    <dbReference type="NCBI Taxonomy" id="714531"/>
    <lineage>
        <taxon>Bacteria</taxon>
        <taxon>Pseudomonadati</taxon>
        <taxon>Pseudomonadota</taxon>
        <taxon>Betaproteobacteria</taxon>
        <taxon>Chitinivorax</taxon>
    </lineage>
</organism>
<name>A0A840MGE1_9PROT</name>
<dbReference type="GO" id="GO:0005384">
    <property type="term" value="F:manganese ion transmembrane transporter activity"/>
    <property type="evidence" value="ECO:0007669"/>
    <property type="project" value="InterPro"/>
</dbReference>